<comment type="caution">
    <text evidence="13">The sequence shown here is derived from an EMBL/GenBank/DDBJ whole genome shotgun (WGS) entry which is preliminary data.</text>
</comment>
<dbReference type="GO" id="GO:0017061">
    <property type="term" value="F:S-methyl-5-thioadenosine phosphorylase activity"/>
    <property type="evidence" value="ECO:0007669"/>
    <property type="project" value="UniProtKB-EC"/>
</dbReference>
<comment type="similarity">
    <text evidence="4 12">Belongs to the purine nucleoside phosphorylase YfiH/LACC1 family.</text>
</comment>
<accession>W4QBU7</accession>
<proteinExistence type="inferred from homology"/>
<evidence type="ECO:0000313" key="14">
    <source>
        <dbReference type="Proteomes" id="UP000018895"/>
    </source>
</evidence>
<dbReference type="STRING" id="1236971.JCM9152_507"/>
<organism evidence="13 14">
    <name type="scientific">Halalkalibacter hemicellulosilyticusJCM 9152</name>
    <dbReference type="NCBI Taxonomy" id="1236971"/>
    <lineage>
        <taxon>Bacteria</taxon>
        <taxon>Bacillati</taxon>
        <taxon>Bacillota</taxon>
        <taxon>Bacilli</taxon>
        <taxon>Bacillales</taxon>
        <taxon>Bacillaceae</taxon>
        <taxon>Halalkalibacter</taxon>
    </lineage>
</organism>
<evidence type="ECO:0000256" key="3">
    <source>
        <dbReference type="ARBA" id="ARBA00003215"/>
    </source>
</evidence>
<dbReference type="GO" id="GO:0016787">
    <property type="term" value="F:hydrolase activity"/>
    <property type="evidence" value="ECO:0007669"/>
    <property type="project" value="UniProtKB-KW"/>
</dbReference>
<comment type="cofactor">
    <cofactor evidence="2">
        <name>Zn(2+)</name>
        <dbReference type="ChEBI" id="CHEBI:29105"/>
    </cofactor>
</comment>
<dbReference type="Gene3D" id="3.60.140.10">
    <property type="entry name" value="CNF1/YfiH-like putative cysteine hydrolases"/>
    <property type="match status" value="1"/>
</dbReference>
<dbReference type="Pfam" id="PF02578">
    <property type="entry name" value="Cu-oxidase_4"/>
    <property type="match status" value="1"/>
</dbReference>
<evidence type="ECO:0000256" key="9">
    <source>
        <dbReference type="ARBA" id="ARBA00047989"/>
    </source>
</evidence>
<dbReference type="OrthoDB" id="4279at2"/>
<dbReference type="PANTHER" id="PTHR30616:SF2">
    <property type="entry name" value="PURINE NUCLEOSIDE PHOSPHORYLASE LACC1"/>
    <property type="match status" value="1"/>
</dbReference>
<evidence type="ECO:0000313" key="13">
    <source>
        <dbReference type="EMBL" id="GAE29163.1"/>
    </source>
</evidence>
<sequence length="272" mass="30943">MEPFEQGTERYLKLSHWEKQYPSLVAGFTTRNGGMSASPFSSLNMGFHVQDDPEIVTKNRQLLANDLSFPLAQWVGTEQVHRSKIIRVSHEHKGMGSQDLRSAIRETDGIYTKERNVLLTSLYADCVPIYFYAPKATCIGLAHAGWRGTVDQIGPKMIRRWAEHESIPKEDILIVIGPSISRRHYEVSDIVIKAIDGCFERSFDKSLLYEQISDDHYLLDLQTVNKYLFINEGIQPSQITVSSLCTVSDERLFSHRAEDGKTGRLMSFIGMR</sequence>
<comment type="catalytic activity">
    <reaction evidence="11">
        <text>S-methyl-5'-thioadenosine + phosphate = 5-(methylsulfanyl)-alpha-D-ribose 1-phosphate + adenine</text>
        <dbReference type="Rhea" id="RHEA:11852"/>
        <dbReference type="ChEBI" id="CHEBI:16708"/>
        <dbReference type="ChEBI" id="CHEBI:17509"/>
        <dbReference type="ChEBI" id="CHEBI:43474"/>
        <dbReference type="ChEBI" id="CHEBI:58533"/>
        <dbReference type="EC" id="2.4.2.28"/>
    </reaction>
    <physiologicalReaction direction="left-to-right" evidence="11">
        <dbReference type="Rhea" id="RHEA:11853"/>
    </physiologicalReaction>
</comment>
<name>W4QBU7_9BACI</name>
<dbReference type="InterPro" id="IPR038371">
    <property type="entry name" value="Cu_polyphenol_OxRdtase_sf"/>
</dbReference>
<dbReference type="GO" id="GO:0005507">
    <property type="term" value="F:copper ion binding"/>
    <property type="evidence" value="ECO:0007669"/>
    <property type="project" value="TreeGrafter"/>
</dbReference>
<dbReference type="SUPFAM" id="SSF64438">
    <property type="entry name" value="CNF1/YfiH-like putative cysteine hydrolases"/>
    <property type="match status" value="1"/>
</dbReference>
<dbReference type="Proteomes" id="UP000018895">
    <property type="component" value="Unassembled WGS sequence"/>
</dbReference>
<protein>
    <recommendedName>
        <fullName evidence="12">Purine nucleoside phosphorylase</fullName>
    </recommendedName>
</protein>
<keyword evidence="8" id="KW-0862">Zinc</keyword>
<reference evidence="13" key="1">
    <citation type="journal article" date="2014" name="Genome Announc.">
        <title>Draft Genome Sequences of Three Alkaliphilic Bacillus Strains, Bacillus wakoensis JCM 9140T, Bacillus akibai JCM 9157T, and Bacillus hemicellulosilyticus JCM 9152T.</title>
        <authorList>
            <person name="Yuki M."/>
            <person name="Oshima K."/>
            <person name="Suda W."/>
            <person name="Oshida Y."/>
            <person name="Kitamura K."/>
            <person name="Iida T."/>
            <person name="Hattori M."/>
            <person name="Ohkuma M."/>
        </authorList>
    </citation>
    <scope>NUCLEOTIDE SEQUENCE [LARGE SCALE GENOMIC DNA]</scope>
    <source>
        <strain evidence="13">JCM 9152</strain>
    </source>
</reference>
<keyword evidence="14" id="KW-1185">Reference proteome</keyword>
<evidence type="ECO:0000256" key="11">
    <source>
        <dbReference type="ARBA" id="ARBA00049893"/>
    </source>
</evidence>
<dbReference type="NCBIfam" id="TIGR00726">
    <property type="entry name" value="peptidoglycan editing factor PgeF"/>
    <property type="match status" value="1"/>
</dbReference>
<dbReference type="InterPro" id="IPR011324">
    <property type="entry name" value="Cytotoxic_necrot_fac-like_cat"/>
</dbReference>
<evidence type="ECO:0000256" key="4">
    <source>
        <dbReference type="ARBA" id="ARBA00007353"/>
    </source>
</evidence>
<gene>
    <name evidence="13" type="ORF">JCM9152_507</name>
</gene>
<dbReference type="PANTHER" id="PTHR30616">
    <property type="entry name" value="UNCHARACTERIZED PROTEIN YFIH"/>
    <property type="match status" value="1"/>
</dbReference>
<evidence type="ECO:0000256" key="8">
    <source>
        <dbReference type="ARBA" id="ARBA00022833"/>
    </source>
</evidence>
<evidence type="ECO:0000256" key="10">
    <source>
        <dbReference type="ARBA" id="ARBA00048968"/>
    </source>
</evidence>
<comment type="function">
    <text evidence="3">Purine nucleoside enzyme that catalyzes the phosphorolysis of adenosine and inosine nucleosides, yielding D-ribose 1-phosphate and the respective free bases, adenine and hypoxanthine. Also catalyzes the phosphorolysis of S-methyl-5'-thioadenosine into adenine and S-methyl-5-thio-alpha-D-ribose 1-phosphate. Also has adenosine deaminase activity.</text>
</comment>
<dbReference type="AlphaFoldDB" id="W4QBU7"/>
<evidence type="ECO:0000256" key="6">
    <source>
        <dbReference type="ARBA" id="ARBA00022723"/>
    </source>
</evidence>
<evidence type="ECO:0000256" key="12">
    <source>
        <dbReference type="RuleBase" id="RU361274"/>
    </source>
</evidence>
<dbReference type="CDD" id="cd16833">
    <property type="entry name" value="YfiH"/>
    <property type="match status" value="1"/>
</dbReference>
<dbReference type="EMBL" id="BAUU01000003">
    <property type="protein sequence ID" value="GAE29163.1"/>
    <property type="molecule type" value="Genomic_DNA"/>
</dbReference>
<keyword evidence="6" id="KW-0479">Metal-binding</keyword>
<keyword evidence="5" id="KW-0808">Transferase</keyword>
<keyword evidence="7" id="KW-0378">Hydrolase</keyword>
<evidence type="ECO:0000256" key="5">
    <source>
        <dbReference type="ARBA" id="ARBA00022679"/>
    </source>
</evidence>
<comment type="catalytic activity">
    <reaction evidence="1">
        <text>inosine + phosphate = alpha-D-ribose 1-phosphate + hypoxanthine</text>
        <dbReference type="Rhea" id="RHEA:27646"/>
        <dbReference type="ChEBI" id="CHEBI:17368"/>
        <dbReference type="ChEBI" id="CHEBI:17596"/>
        <dbReference type="ChEBI" id="CHEBI:43474"/>
        <dbReference type="ChEBI" id="CHEBI:57720"/>
        <dbReference type="EC" id="2.4.2.1"/>
    </reaction>
    <physiologicalReaction direction="left-to-right" evidence="1">
        <dbReference type="Rhea" id="RHEA:27647"/>
    </physiologicalReaction>
</comment>
<comment type="catalytic activity">
    <reaction evidence="10">
        <text>adenosine + phosphate = alpha-D-ribose 1-phosphate + adenine</text>
        <dbReference type="Rhea" id="RHEA:27642"/>
        <dbReference type="ChEBI" id="CHEBI:16335"/>
        <dbReference type="ChEBI" id="CHEBI:16708"/>
        <dbReference type="ChEBI" id="CHEBI:43474"/>
        <dbReference type="ChEBI" id="CHEBI:57720"/>
        <dbReference type="EC" id="2.4.2.1"/>
    </reaction>
    <physiologicalReaction direction="left-to-right" evidence="10">
        <dbReference type="Rhea" id="RHEA:27643"/>
    </physiologicalReaction>
</comment>
<evidence type="ECO:0000256" key="2">
    <source>
        <dbReference type="ARBA" id="ARBA00001947"/>
    </source>
</evidence>
<dbReference type="InterPro" id="IPR003730">
    <property type="entry name" value="Cu_polyphenol_OxRdtase"/>
</dbReference>
<comment type="catalytic activity">
    <reaction evidence="9">
        <text>adenosine + H2O + H(+) = inosine + NH4(+)</text>
        <dbReference type="Rhea" id="RHEA:24408"/>
        <dbReference type="ChEBI" id="CHEBI:15377"/>
        <dbReference type="ChEBI" id="CHEBI:15378"/>
        <dbReference type="ChEBI" id="CHEBI:16335"/>
        <dbReference type="ChEBI" id="CHEBI:17596"/>
        <dbReference type="ChEBI" id="CHEBI:28938"/>
        <dbReference type="EC" id="3.5.4.4"/>
    </reaction>
    <physiologicalReaction direction="left-to-right" evidence="9">
        <dbReference type="Rhea" id="RHEA:24409"/>
    </physiologicalReaction>
</comment>
<evidence type="ECO:0000256" key="7">
    <source>
        <dbReference type="ARBA" id="ARBA00022801"/>
    </source>
</evidence>
<dbReference type="RefSeq" id="WP_035340453.1">
    <property type="nucleotide sequence ID" value="NZ_BAUU01000003.1"/>
</dbReference>
<evidence type="ECO:0000256" key="1">
    <source>
        <dbReference type="ARBA" id="ARBA00000553"/>
    </source>
</evidence>